<dbReference type="Proteomes" id="UP000245412">
    <property type="component" value="Unassembled WGS sequence"/>
</dbReference>
<proteinExistence type="predicted"/>
<gene>
    <name evidence="2" type="ORF">C7383_111134</name>
</gene>
<dbReference type="RefSeq" id="WP_109747590.1">
    <property type="nucleotide sequence ID" value="NZ_JANKBI010000011.1"/>
</dbReference>
<organism evidence="2 3">
    <name type="scientific">Murimonas intestini</name>
    <dbReference type="NCBI Taxonomy" id="1337051"/>
    <lineage>
        <taxon>Bacteria</taxon>
        <taxon>Bacillati</taxon>
        <taxon>Bacillota</taxon>
        <taxon>Clostridia</taxon>
        <taxon>Lachnospirales</taxon>
        <taxon>Lachnospiraceae</taxon>
        <taxon>Murimonas</taxon>
    </lineage>
</organism>
<feature type="transmembrane region" description="Helical" evidence="1">
    <location>
        <begin position="19"/>
        <end position="41"/>
    </location>
</feature>
<protein>
    <submittedName>
        <fullName evidence="2">Uncharacterized protein</fullName>
    </submittedName>
</protein>
<keyword evidence="1" id="KW-0812">Transmembrane</keyword>
<evidence type="ECO:0000313" key="3">
    <source>
        <dbReference type="Proteomes" id="UP000245412"/>
    </source>
</evidence>
<keyword evidence="3" id="KW-1185">Reference proteome</keyword>
<keyword evidence="1" id="KW-1133">Transmembrane helix</keyword>
<dbReference type="EMBL" id="QGGY01000011">
    <property type="protein sequence ID" value="PWJ73798.1"/>
    <property type="molecule type" value="Genomic_DNA"/>
</dbReference>
<evidence type="ECO:0000313" key="2">
    <source>
        <dbReference type="EMBL" id="PWJ73798.1"/>
    </source>
</evidence>
<accession>A0AB73T1C6</accession>
<comment type="caution">
    <text evidence="2">The sequence shown here is derived from an EMBL/GenBank/DDBJ whole genome shotgun (WGS) entry which is preliminary data.</text>
</comment>
<dbReference type="AlphaFoldDB" id="A0AB73T1C6"/>
<evidence type="ECO:0000256" key="1">
    <source>
        <dbReference type="SAM" id="Phobius"/>
    </source>
</evidence>
<keyword evidence="1" id="KW-0472">Membrane</keyword>
<reference evidence="2 3" key="1">
    <citation type="submission" date="2018-05" db="EMBL/GenBank/DDBJ databases">
        <authorList>
            <person name="Goeker M."/>
            <person name="Huntemann M."/>
            <person name="Clum A."/>
            <person name="Pillay M."/>
            <person name="Palaniappan K."/>
            <person name="Varghese N."/>
            <person name="Mikhailova N."/>
            <person name="Stamatis D."/>
            <person name="Reddy T."/>
            <person name="Daum C."/>
            <person name="Shapiro N."/>
            <person name="Ivanova N."/>
            <person name="Kyrpides N."/>
            <person name="Woyke T."/>
        </authorList>
    </citation>
    <scope>NUCLEOTIDE SEQUENCE [LARGE SCALE GENOMIC DNA]</scope>
    <source>
        <strain evidence="2 3">DSM 26524</strain>
    </source>
</reference>
<sequence length="148" mass="17285">MQENIHIEKERPLLHKRNYLVTIILSLILFLFLISIGAIWFSQRESARRVLKEAKLVHLAVKMTALEYYGLNQSFYDPESSNGFEDGVVDELKKVTGCNGDIYLVDWDLESFSALHLLYIQDGFAVDYRLVGDEDIWNVYEFKHVIMH</sequence>
<name>A0AB73T1C6_9FIRM</name>